<evidence type="ECO:0000259" key="2">
    <source>
        <dbReference type="PROSITE" id="PS50110"/>
    </source>
</evidence>
<feature type="modified residue" description="4-aspartylphosphate" evidence="1">
    <location>
        <position position="60"/>
    </location>
</feature>
<evidence type="ECO:0000313" key="4">
    <source>
        <dbReference type="EMBL" id="PCE63729.1"/>
    </source>
</evidence>
<name>A0A2A4G448_9FLAO</name>
<dbReference type="Pfam" id="PF04397">
    <property type="entry name" value="LytTR"/>
    <property type="match status" value="1"/>
</dbReference>
<reference evidence="4 5" key="1">
    <citation type="submission" date="2017-04" db="EMBL/GenBank/DDBJ databases">
        <title>A new member of the family Flavobacteriaceae isolated from ascidians.</title>
        <authorList>
            <person name="Chen L."/>
        </authorList>
    </citation>
    <scope>NUCLEOTIDE SEQUENCE [LARGE SCALE GENOMIC DNA]</scope>
    <source>
        <strain evidence="4 5">HQA918</strain>
    </source>
</reference>
<feature type="domain" description="HTH LytTR-type" evidence="3">
    <location>
        <begin position="152"/>
        <end position="205"/>
    </location>
</feature>
<dbReference type="InterPro" id="IPR007492">
    <property type="entry name" value="LytTR_DNA-bd_dom"/>
</dbReference>
<accession>A0A2A4G448</accession>
<dbReference type="Pfam" id="PF00072">
    <property type="entry name" value="Response_reg"/>
    <property type="match status" value="1"/>
</dbReference>
<evidence type="ECO:0000256" key="1">
    <source>
        <dbReference type="PROSITE-ProRule" id="PRU00169"/>
    </source>
</evidence>
<sequence>MILNNKTIYGMAVDDEPFALEILKSYCDKIPNVGLKYSFANPLEAIHYIKNDPPDFILMDINMPDINGIQLVKMFPDIPPIIFTTAHSGFAVESYNISAVDYLLKPFDLERFNQAIVKVRKHIALTKLPSLQTNREAIQIKVEYKNVKIFHDDILYIQAMDNYVKIYTSSRFYLTQQSMKGILDNLPQHRFCRVHKSFIVSIDKVSNYSTKTIQIGSVTLPIGRKFKEAFLAYCK</sequence>
<feature type="domain" description="Response regulatory" evidence="2">
    <location>
        <begin position="9"/>
        <end position="120"/>
    </location>
</feature>
<dbReference type="GO" id="GO:0000156">
    <property type="term" value="F:phosphorelay response regulator activity"/>
    <property type="evidence" value="ECO:0007669"/>
    <property type="project" value="InterPro"/>
</dbReference>
<protein>
    <recommendedName>
        <fullName evidence="6">DNA-binding response regulator</fullName>
    </recommendedName>
</protein>
<dbReference type="InterPro" id="IPR046947">
    <property type="entry name" value="LytR-like"/>
</dbReference>
<dbReference type="InterPro" id="IPR011006">
    <property type="entry name" value="CheY-like_superfamily"/>
</dbReference>
<dbReference type="PROSITE" id="PS50110">
    <property type="entry name" value="RESPONSE_REGULATORY"/>
    <property type="match status" value="1"/>
</dbReference>
<dbReference type="InterPro" id="IPR001789">
    <property type="entry name" value="Sig_transdc_resp-reg_receiver"/>
</dbReference>
<dbReference type="PANTHER" id="PTHR37299">
    <property type="entry name" value="TRANSCRIPTIONAL REGULATOR-RELATED"/>
    <property type="match status" value="1"/>
</dbReference>
<keyword evidence="1" id="KW-0597">Phosphoprotein</keyword>
<dbReference type="GO" id="GO:0003677">
    <property type="term" value="F:DNA binding"/>
    <property type="evidence" value="ECO:0007669"/>
    <property type="project" value="InterPro"/>
</dbReference>
<keyword evidence="5" id="KW-1185">Reference proteome</keyword>
<gene>
    <name evidence="4" type="ORF">B7P33_10660</name>
</gene>
<proteinExistence type="predicted"/>
<dbReference type="Proteomes" id="UP000219559">
    <property type="component" value="Unassembled WGS sequence"/>
</dbReference>
<dbReference type="SUPFAM" id="SSF52172">
    <property type="entry name" value="CheY-like"/>
    <property type="match status" value="1"/>
</dbReference>
<dbReference type="Gene3D" id="3.40.50.2300">
    <property type="match status" value="1"/>
</dbReference>
<dbReference type="Gene3D" id="2.40.50.1020">
    <property type="entry name" value="LytTr DNA-binding domain"/>
    <property type="match status" value="1"/>
</dbReference>
<dbReference type="AlphaFoldDB" id="A0A2A4G448"/>
<comment type="caution">
    <text evidence="4">The sequence shown here is derived from an EMBL/GenBank/DDBJ whole genome shotgun (WGS) entry which is preliminary data.</text>
</comment>
<evidence type="ECO:0008006" key="6">
    <source>
        <dbReference type="Google" id="ProtNLM"/>
    </source>
</evidence>
<dbReference type="SMART" id="SM00448">
    <property type="entry name" value="REC"/>
    <property type="match status" value="1"/>
</dbReference>
<evidence type="ECO:0000313" key="5">
    <source>
        <dbReference type="Proteomes" id="UP000219559"/>
    </source>
</evidence>
<dbReference type="SMART" id="SM00850">
    <property type="entry name" value="LytTR"/>
    <property type="match status" value="1"/>
</dbReference>
<evidence type="ECO:0000259" key="3">
    <source>
        <dbReference type="PROSITE" id="PS50930"/>
    </source>
</evidence>
<dbReference type="PROSITE" id="PS50930">
    <property type="entry name" value="HTH_LYTTR"/>
    <property type="match status" value="1"/>
</dbReference>
<dbReference type="EMBL" id="NBWU01000004">
    <property type="protein sequence ID" value="PCE63729.1"/>
    <property type="molecule type" value="Genomic_DNA"/>
</dbReference>
<dbReference type="PANTHER" id="PTHR37299:SF1">
    <property type="entry name" value="STAGE 0 SPORULATION PROTEIN A HOMOLOG"/>
    <property type="match status" value="1"/>
</dbReference>
<organism evidence="4 5">
    <name type="scientific">Sediminicola luteus</name>
    <dbReference type="NCBI Taxonomy" id="319238"/>
    <lineage>
        <taxon>Bacteria</taxon>
        <taxon>Pseudomonadati</taxon>
        <taxon>Bacteroidota</taxon>
        <taxon>Flavobacteriia</taxon>
        <taxon>Flavobacteriales</taxon>
        <taxon>Flavobacteriaceae</taxon>
        <taxon>Sediminicola</taxon>
    </lineage>
</organism>